<sequence>MEPPAQTGLPSQACQTSLSSMLLTFRTLGVSIAEHKTEGPSLIIEFLGIIIDSQKMEARLPSDKLNRLFVDLNSWHTKKSATLQELQSLISTLNFACKVIAPGRAFLQRIINLTRGVSKPHHHIRLTNGFREDVKMWQLFLKDWNGTSLFLNSFWENSTNLSLYTDASGTLGFGEIFRNQWFQ</sequence>
<evidence type="ECO:0000313" key="2">
    <source>
        <dbReference type="Proteomes" id="UP001152795"/>
    </source>
</evidence>
<name>A0A7D9JWC8_PARCT</name>
<dbReference type="OrthoDB" id="5980870at2759"/>
<organism evidence="1 2">
    <name type="scientific">Paramuricea clavata</name>
    <name type="common">Red gorgonian</name>
    <name type="synonym">Violescent sea-whip</name>
    <dbReference type="NCBI Taxonomy" id="317549"/>
    <lineage>
        <taxon>Eukaryota</taxon>
        <taxon>Metazoa</taxon>
        <taxon>Cnidaria</taxon>
        <taxon>Anthozoa</taxon>
        <taxon>Octocorallia</taxon>
        <taxon>Malacalcyonacea</taxon>
        <taxon>Plexauridae</taxon>
        <taxon>Paramuricea</taxon>
    </lineage>
</organism>
<dbReference type="Proteomes" id="UP001152795">
    <property type="component" value="Unassembled WGS sequence"/>
</dbReference>
<dbReference type="InterPro" id="IPR043128">
    <property type="entry name" value="Rev_trsase/Diguanyl_cyclase"/>
</dbReference>
<accession>A0A7D9JWC8</accession>
<dbReference type="Gene3D" id="3.30.70.270">
    <property type="match status" value="1"/>
</dbReference>
<comment type="caution">
    <text evidence="1">The sequence shown here is derived from an EMBL/GenBank/DDBJ whole genome shotgun (WGS) entry which is preliminary data.</text>
</comment>
<dbReference type="AlphaFoldDB" id="A0A7D9JWC8"/>
<keyword evidence="2" id="KW-1185">Reference proteome</keyword>
<gene>
    <name evidence="1" type="ORF">PACLA_8A052055</name>
</gene>
<dbReference type="PANTHER" id="PTHR33050">
    <property type="entry name" value="REVERSE TRANSCRIPTASE DOMAIN-CONTAINING PROTEIN"/>
    <property type="match status" value="1"/>
</dbReference>
<dbReference type="PANTHER" id="PTHR33050:SF8">
    <property type="entry name" value="REVERSE TRANSCRIPTASE DOMAIN-CONTAINING PROTEIN"/>
    <property type="match status" value="1"/>
</dbReference>
<evidence type="ECO:0000313" key="1">
    <source>
        <dbReference type="EMBL" id="CAB4036860.1"/>
    </source>
</evidence>
<dbReference type="EMBL" id="CACRXK020022490">
    <property type="protein sequence ID" value="CAB4036860.1"/>
    <property type="molecule type" value="Genomic_DNA"/>
</dbReference>
<dbReference type="InterPro" id="IPR052055">
    <property type="entry name" value="Hepadnavirus_pol/RT"/>
</dbReference>
<dbReference type="SUPFAM" id="SSF56672">
    <property type="entry name" value="DNA/RNA polymerases"/>
    <property type="match status" value="1"/>
</dbReference>
<dbReference type="InterPro" id="IPR043502">
    <property type="entry name" value="DNA/RNA_pol_sf"/>
</dbReference>
<feature type="non-terminal residue" evidence="1">
    <location>
        <position position="183"/>
    </location>
</feature>
<protein>
    <submittedName>
        <fullName evidence="1">Uncharacterized protein</fullName>
    </submittedName>
</protein>
<proteinExistence type="predicted"/>
<reference evidence="1" key="1">
    <citation type="submission" date="2020-04" db="EMBL/GenBank/DDBJ databases">
        <authorList>
            <person name="Alioto T."/>
            <person name="Alioto T."/>
            <person name="Gomez Garrido J."/>
        </authorList>
    </citation>
    <scope>NUCLEOTIDE SEQUENCE</scope>
    <source>
        <strain evidence="1">A484AB</strain>
    </source>
</reference>